<protein>
    <submittedName>
        <fullName evidence="2">Uncharacterized protein</fullName>
    </submittedName>
</protein>
<evidence type="ECO:0000313" key="2">
    <source>
        <dbReference type="WBParaSite" id="ES5_v2.g23927.t1"/>
    </source>
</evidence>
<proteinExistence type="predicted"/>
<accession>A0AC34G2F0</accession>
<sequence>MIVPPSKRARFLASYRAKQNWSLSDSIIYYMAKNPKNANIYLKLVKSCKHFFVKNPIIIVERLLRNFDEKYKWIASSENTVEKILKLPHFTKIDKFEMVCIPEKFDIDTFFKYIKKNNHTKFDLAFCDYLSNDYRNRIRAIIDEILAAKIHEYYVMFLNLIFLTLIITNG</sequence>
<dbReference type="WBParaSite" id="ES5_v2.g23927.t1">
    <property type="protein sequence ID" value="ES5_v2.g23927.t1"/>
    <property type="gene ID" value="ES5_v2.g23927"/>
</dbReference>
<dbReference type="Proteomes" id="UP000887579">
    <property type="component" value="Unplaced"/>
</dbReference>
<organism evidence="1 2">
    <name type="scientific">Panagrolaimus sp. ES5</name>
    <dbReference type="NCBI Taxonomy" id="591445"/>
    <lineage>
        <taxon>Eukaryota</taxon>
        <taxon>Metazoa</taxon>
        <taxon>Ecdysozoa</taxon>
        <taxon>Nematoda</taxon>
        <taxon>Chromadorea</taxon>
        <taxon>Rhabditida</taxon>
        <taxon>Tylenchina</taxon>
        <taxon>Panagrolaimomorpha</taxon>
        <taxon>Panagrolaimoidea</taxon>
        <taxon>Panagrolaimidae</taxon>
        <taxon>Panagrolaimus</taxon>
    </lineage>
</organism>
<name>A0AC34G2F0_9BILA</name>
<reference evidence="2" key="1">
    <citation type="submission" date="2022-11" db="UniProtKB">
        <authorList>
            <consortium name="WormBaseParasite"/>
        </authorList>
    </citation>
    <scope>IDENTIFICATION</scope>
</reference>
<evidence type="ECO:0000313" key="1">
    <source>
        <dbReference type="Proteomes" id="UP000887579"/>
    </source>
</evidence>